<name>A0A1X6WT70_9MICO</name>
<dbReference type="SUPFAM" id="SSF82784">
    <property type="entry name" value="OsmC-like"/>
    <property type="match status" value="1"/>
</dbReference>
<dbReference type="Gene3D" id="3.30.300.20">
    <property type="match status" value="1"/>
</dbReference>
<evidence type="ECO:0000313" key="3">
    <source>
        <dbReference type="Proteomes" id="UP000195981"/>
    </source>
</evidence>
<organism evidence="2 3">
    <name type="scientific">Brachybacterium nesterenkovii</name>
    <dbReference type="NCBI Taxonomy" id="47847"/>
    <lineage>
        <taxon>Bacteria</taxon>
        <taxon>Bacillati</taxon>
        <taxon>Actinomycetota</taxon>
        <taxon>Actinomycetes</taxon>
        <taxon>Micrococcales</taxon>
        <taxon>Dermabacteraceae</taxon>
        <taxon>Brachybacterium</taxon>
    </lineage>
</organism>
<accession>A0A1X6WT70</accession>
<proteinExistence type="predicted"/>
<dbReference type="Pfam" id="PF02566">
    <property type="entry name" value="OsmC"/>
    <property type="match status" value="1"/>
</dbReference>
<protein>
    <recommendedName>
        <fullName evidence="4">OsmC/Ohr family protein</fullName>
    </recommendedName>
</protein>
<dbReference type="AlphaFoldDB" id="A0A1X6WT70"/>
<dbReference type="InterPro" id="IPR036102">
    <property type="entry name" value="OsmC/Ohrsf"/>
</dbReference>
<dbReference type="OrthoDB" id="4703953at2"/>
<evidence type="ECO:0008006" key="4">
    <source>
        <dbReference type="Google" id="ProtNLM"/>
    </source>
</evidence>
<dbReference type="Proteomes" id="UP000195981">
    <property type="component" value="Unassembled WGS sequence"/>
</dbReference>
<evidence type="ECO:0000256" key="1">
    <source>
        <dbReference type="SAM" id="MobiDB-lite"/>
    </source>
</evidence>
<dbReference type="InterPro" id="IPR003718">
    <property type="entry name" value="OsmC/Ohr_fam"/>
</dbReference>
<keyword evidence="3" id="KW-1185">Reference proteome</keyword>
<evidence type="ECO:0000313" key="2">
    <source>
        <dbReference type="EMBL" id="SLM88169.1"/>
    </source>
</evidence>
<gene>
    <name evidence="2" type="ORF">FM110_01235</name>
</gene>
<reference evidence="2 3" key="1">
    <citation type="submission" date="2017-02" db="EMBL/GenBank/DDBJ databases">
        <authorList>
            <person name="Peterson S.W."/>
        </authorList>
    </citation>
    <scope>NUCLEOTIDE SEQUENCE [LARGE SCALE GENOMIC DNA]</scope>
    <source>
        <strain evidence="2 3">CIP104813</strain>
    </source>
</reference>
<dbReference type="RefSeq" id="WP_087101910.1">
    <property type="nucleotide sequence ID" value="NZ_FWFG01000013.1"/>
</dbReference>
<feature type="region of interest" description="Disordered" evidence="1">
    <location>
        <begin position="139"/>
        <end position="165"/>
    </location>
</feature>
<dbReference type="InterPro" id="IPR015946">
    <property type="entry name" value="KH_dom-like_a/b"/>
</dbReference>
<sequence length="165" mass="18038">MSTAPDDTFPIPSRVREGSVWVDRTGRRELIGRTASGVEIPIGQGEGRVTPGELLKLALIGCAGMSSDFTISRRLGEDFPMRIYAHGVSDERTNRYETIDEQIQLDLSEVSEDEAEQLRRLIRSAIGVGCTVERTLAEPPEIGHQIDHAPASRRLATAADEAPQA</sequence>
<dbReference type="EMBL" id="FWFG01000013">
    <property type="protein sequence ID" value="SLM88169.1"/>
    <property type="molecule type" value="Genomic_DNA"/>
</dbReference>